<organism evidence="2 3">
    <name type="scientific">Hermetia illucens</name>
    <name type="common">Black soldier fly</name>
    <dbReference type="NCBI Taxonomy" id="343691"/>
    <lineage>
        <taxon>Eukaryota</taxon>
        <taxon>Metazoa</taxon>
        <taxon>Ecdysozoa</taxon>
        <taxon>Arthropoda</taxon>
        <taxon>Hexapoda</taxon>
        <taxon>Insecta</taxon>
        <taxon>Pterygota</taxon>
        <taxon>Neoptera</taxon>
        <taxon>Endopterygota</taxon>
        <taxon>Diptera</taxon>
        <taxon>Brachycera</taxon>
        <taxon>Stratiomyomorpha</taxon>
        <taxon>Stratiomyidae</taxon>
        <taxon>Hermetiinae</taxon>
        <taxon>Hermetia</taxon>
    </lineage>
</organism>
<feature type="compositionally biased region" description="Polar residues" evidence="1">
    <location>
        <begin position="31"/>
        <end position="43"/>
    </location>
</feature>
<dbReference type="AlphaFoldDB" id="A0A7R8YLN0"/>
<name>A0A7R8YLN0_HERIL</name>
<evidence type="ECO:0000313" key="2">
    <source>
        <dbReference type="EMBL" id="CAD7077323.1"/>
    </source>
</evidence>
<protein>
    <submittedName>
        <fullName evidence="2">Uncharacterized protein</fullName>
    </submittedName>
</protein>
<accession>A0A7R8YLN0</accession>
<gene>
    <name evidence="2" type="ORF">HERILL_LOCUS681</name>
</gene>
<reference evidence="2 3" key="1">
    <citation type="submission" date="2020-11" db="EMBL/GenBank/DDBJ databases">
        <authorList>
            <person name="Wallbank WR R."/>
            <person name="Pardo Diaz C."/>
            <person name="Kozak K."/>
            <person name="Martin S."/>
            <person name="Jiggins C."/>
            <person name="Moest M."/>
            <person name="Warren A I."/>
            <person name="Generalovic N T."/>
            <person name="Byers J.R.P. K."/>
            <person name="Montejo-Kovacevich G."/>
            <person name="Yen C E."/>
        </authorList>
    </citation>
    <scope>NUCLEOTIDE SEQUENCE [LARGE SCALE GENOMIC DNA]</scope>
</reference>
<dbReference type="Proteomes" id="UP000594454">
    <property type="component" value="Chromosome 1"/>
</dbReference>
<proteinExistence type="predicted"/>
<feature type="region of interest" description="Disordered" evidence="1">
    <location>
        <begin position="22"/>
        <end position="48"/>
    </location>
</feature>
<dbReference type="EMBL" id="LR899009">
    <property type="protein sequence ID" value="CAD7077323.1"/>
    <property type="molecule type" value="Genomic_DNA"/>
</dbReference>
<evidence type="ECO:0000256" key="1">
    <source>
        <dbReference type="SAM" id="MobiDB-lite"/>
    </source>
</evidence>
<keyword evidence="3" id="KW-1185">Reference proteome</keyword>
<evidence type="ECO:0000313" key="3">
    <source>
        <dbReference type="Proteomes" id="UP000594454"/>
    </source>
</evidence>
<dbReference type="OrthoDB" id="8059818at2759"/>
<dbReference type="InParanoid" id="A0A7R8YLN0"/>
<sequence>MTAYTSFSSDLVTNSFEVHSQGANGTRAYNGHQNQPQPRLNTLTRRKRQNTDDSDIYLDYVILKHLETTLGRLQQQNVIRLKRNKLIRKKRQESDDRYIDYVLLDVLNVTLTGLQEQNVAQLKWRIEIPLPGSDTNVRILDLMLETPLRYCYRWLCENHYLISRWTQEGEIDVEDGQLTWST</sequence>